<dbReference type="AlphaFoldDB" id="A0A940IIY5"/>
<dbReference type="PANTHER" id="PTHR23416:SF23">
    <property type="entry name" value="ACETYLTRANSFERASE C18B11.09C-RELATED"/>
    <property type="match status" value="1"/>
</dbReference>
<reference evidence="3" key="1">
    <citation type="submission" date="2020-10" db="EMBL/GenBank/DDBJ databases">
        <authorList>
            <person name="Gilroy R."/>
        </authorList>
    </citation>
    <scope>NUCLEOTIDE SEQUENCE</scope>
    <source>
        <strain evidence="3">G3-8215</strain>
    </source>
</reference>
<dbReference type="InterPro" id="IPR001451">
    <property type="entry name" value="Hexapep"/>
</dbReference>
<keyword evidence="3" id="KW-0012">Acyltransferase</keyword>
<dbReference type="CDD" id="cd04647">
    <property type="entry name" value="LbH_MAT_like"/>
    <property type="match status" value="1"/>
</dbReference>
<gene>
    <name evidence="3" type="ORF">IAB75_08575</name>
</gene>
<dbReference type="Pfam" id="PF00132">
    <property type="entry name" value="Hexapep"/>
    <property type="match status" value="1"/>
</dbReference>
<dbReference type="InterPro" id="IPR051159">
    <property type="entry name" value="Hexapeptide_acetyltransf"/>
</dbReference>
<organism evidence="3 4">
    <name type="scientific">Candidatus Cryptobacteroides avicola</name>
    <dbReference type="NCBI Taxonomy" id="2840757"/>
    <lineage>
        <taxon>Bacteria</taxon>
        <taxon>Pseudomonadati</taxon>
        <taxon>Bacteroidota</taxon>
        <taxon>Bacteroidia</taxon>
        <taxon>Bacteroidales</taxon>
        <taxon>Candidatus Cryptobacteroides</taxon>
    </lineage>
</organism>
<dbReference type="GO" id="GO:0008374">
    <property type="term" value="F:O-acyltransferase activity"/>
    <property type="evidence" value="ECO:0007669"/>
    <property type="project" value="TreeGrafter"/>
</dbReference>
<dbReference type="Proteomes" id="UP000725002">
    <property type="component" value="Unassembled WGS sequence"/>
</dbReference>
<dbReference type="GO" id="GO:0005829">
    <property type="term" value="C:cytosol"/>
    <property type="evidence" value="ECO:0007669"/>
    <property type="project" value="TreeGrafter"/>
</dbReference>
<protein>
    <submittedName>
        <fullName evidence="3">Acyltransferase</fullName>
    </submittedName>
</protein>
<sequence>MKFILLQLKFFVVAFLNLTYNLVPNPFRKFYLLLFGIKVGKGSSIHRRCRFFHVGKLQIGQNSTINFGCYLDNRRGVFIGNNVGIAHNTKIYTLGHNIDSPFFETKGSSVRINDNAFIFSNCLIMPGCEIGEGAVVLAGSVVTKSVEPYMVVGGNPARPIRKRNKEIKYSQSYKYWFAL</sequence>
<evidence type="ECO:0000256" key="2">
    <source>
        <dbReference type="ARBA" id="ARBA00022679"/>
    </source>
</evidence>
<evidence type="ECO:0000256" key="1">
    <source>
        <dbReference type="ARBA" id="ARBA00007274"/>
    </source>
</evidence>
<keyword evidence="2" id="KW-0808">Transferase</keyword>
<reference evidence="3" key="2">
    <citation type="journal article" date="2021" name="PeerJ">
        <title>Extensive microbial diversity within the chicken gut microbiome revealed by metagenomics and culture.</title>
        <authorList>
            <person name="Gilroy R."/>
            <person name="Ravi A."/>
            <person name="Getino M."/>
            <person name="Pursley I."/>
            <person name="Horton D.L."/>
            <person name="Alikhan N.F."/>
            <person name="Baker D."/>
            <person name="Gharbi K."/>
            <person name="Hall N."/>
            <person name="Watson M."/>
            <person name="Adriaenssens E.M."/>
            <person name="Foster-Nyarko E."/>
            <person name="Jarju S."/>
            <person name="Secka A."/>
            <person name="Antonio M."/>
            <person name="Oren A."/>
            <person name="Chaudhuri R.R."/>
            <person name="La Ragione R."/>
            <person name="Hildebrand F."/>
            <person name="Pallen M.J."/>
        </authorList>
    </citation>
    <scope>NUCLEOTIDE SEQUENCE</scope>
    <source>
        <strain evidence="3">G3-8215</strain>
    </source>
</reference>
<dbReference type="PANTHER" id="PTHR23416">
    <property type="entry name" value="SIALIC ACID SYNTHASE-RELATED"/>
    <property type="match status" value="1"/>
</dbReference>
<evidence type="ECO:0000313" key="3">
    <source>
        <dbReference type="EMBL" id="MBO8484150.1"/>
    </source>
</evidence>
<name>A0A940IIY5_9BACT</name>
<dbReference type="Gene3D" id="2.160.10.10">
    <property type="entry name" value="Hexapeptide repeat proteins"/>
    <property type="match status" value="1"/>
</dbReference>
<accession>A0A940IIY5</accession>
<comment type="similarity">
    <text evidence="1">Belongs to the transferase hexapeptide repeat family.</text>
</comment>
<evidence type="ECO:0000313" key="4">
    <source>
        <dbReference type="Proteomes" id="UP000725002"/>
    </source>
</evidence>
<comment type="caution">
    <text evidence="3">The sequence shown here is derived from an EMBL/GenBank/DDBJ whole genome shotgun (WGS) entry which is preliminary data.</text>
</comment>
<proteinExistence type="inferred from homology"/>
<dbReference type="EMBL" id="JADILV010000058">
    <property type="protein sequence ID" value="MBO8484150.1"/>
    <property type="molecule type" value="Genomic_DNA"/>
</dbReference>
<dbReference type="SUPFAM" id="SSF51161">
    <property type="entry name" value="Trimeric LpxA-like enzymes"/>
    <property type="match status" value="1"/>
</dbReference>
<dbReference type="InterPro" id="IPR011004">
    <property type="entry name" value="Trimer_LpxA-like_sf"/>
</dbReference>